<evidence type="ECO:0000313" key="3">
    <source>
        <dbReference type="Proteomes" id="UP000015454"/>
    </source>
</evidence>
<dbReference type="Proteomes" id="UP000015454">
    <property type="component" value="Unassembled WGS sequence"/>
</dbReference>
<dbReference type="RefSeq" id="WP_010569835.1">
    <property type="nucleotide sequence ID" value="NZ_AHMO02000011.1"/>
</dbReference>
<keyword evidence="3" id="KW-1185">Reference proteome</keyword>
<accession>T0F7T8</accession>
<proteinExistence type="predicted"/>
<feature type="region of interest" description="Disordered" evidence="1">
    <location>
        <begin position="687"/>
        <end position="726"/>
    </location>
</feature>
<organism evidence="2 3">
    <name type="scientific">Leptospira broomii serovar Hurstbridge str. 5399</name>
    <dbReference type="NCBI Taxonomy" id="1049789"/>
    <lineage>
        <taxon>Bacteria</taxon>
        <taxon>Pseudomonadati</taxon>
        <taxon>Spirochaetota</taxon>
        <taxon>Spirochaetia</taxon>
        <taxon>Leptospirales</taxon>
        <taxon>Leptospiraceae</taxon>
        <taxon>Leptospira</taxon>
    </lineage>
</organism>
<dbReference type="OrthoDB" id="343280at2"/>
<dbReference type="AlphaFoldDB" id="T0F7T8"/>
<evidence type="ECO:0000313" key="2">
    <source>
        <dbReference type="EMBL" id="EQA43557.1"/>
    </source>
</evidence>
<evidence type="ECO:0008006" key="4">
    <source>
        <dbReference type="Google" id="ProtNLM"/>
    </source>
</evidence>
<feature type="compositionally biased region" description="Basic and acidic residues" evidence="1">
    <location>
        <begin position="692"/>
        <end position="706"/>
    </location>
</feature>
<dbReference type="EMBL" id="AHMO02000011">
    <property type="protein sequence ID" value="EQA43557.1"/>
    <property type="molecule type" value="Genomic_DNA"/>
</dbReference>
<dbReference type="STRING" id="1049789.LEP1GSC050_1408"/>
<gene>
    <name evidence="2" type="ORF">LEP1GSC050_1408</name>
</gene>
<reference evidence="2" key="1">
    <citation type="submission" date="2013-05" db="EMBL/GenBank/DDBJ databases">
        <authorList>
            <person name="Harkins D.M."/>
            <person name="Durkin A.S."/>
            <person name="Brinkac L.M."/>
            <person name="Haft D.H."/>
            <person name="Selengut J.D."/>
            <person name="Sanka R."/>
            <person name="DePew J."/>
            <person name="Purushe J."/>
            <person name="Hartskeerl R.A."/>
            <person name="Ahmed A."/>
            <person name="van der Linden H."/>
            <person name="Goris M.G.A."/>
            <person name="Vinetz J.M."/>
            <person name="Sutton G.G."/>
            <person name="Nierman W.C."/>
            <person name="Fouts D.E."/>
        </authorList>
    </citation>
    <scope>NUCLEOTIDE SEQUENCE [LARGE SCALE GENOMIC DNA]</scope>
    <source>
        <strain evidence="2">5399</strain>
    </source>
</reference>
<comment type="caution">
    <text evidence="2">The sequence shown here is derived from an EMBL/GenBank/DDBJ whole genome shotgun (WGS) entry which is preliminary data.</text>
</comment>
<name>T0F7T8_9LEPT</name>
<evidence type="ECO:0000256" key="1">
    <source>
        <dbReference type="SAM" id="MobiDB-lite"/>
    </source>
</evidence>
<protein>
    <recommendedName>
        <fullName evidence="4">Lipoprotein</fullName>
    </recommendedName>
</protein>
<sequence length="726" mass="81568">MRSYLKRANTYKIFLLIGVTAYYCQHSAKTDWWELSPVSSAFKFQYEPEDVSDSEFANLSVKVRDTKTCMEAGEHPNYFASLCMEDSRLTFWEELNRFLIGWRQNELLAPLSFEDSQNRISITIGTYKINELRKQALPARSGVLGSREIRKGLTDGILFLDRNNFSRKFHTASFSIFLLSDTEMLWIHPPSENGDSYLSIKIQSGADLVDELKNVIGSVPARNERILSNCKYELPVISEVFGETESVTGRWIELFNSKQYPICEDRMDFVLFGNRIPVPKTTGYLLPGETRIYAEESSPLERITVSGLRWGDLKRNGSLQLSIQQSVTERILPGGGYRYGEETLSWKPSGFSECGSNRQLTNLPESYCMDPGFPDGINRLPGKELPDCNPKDFILEELNPIGIYWEGKLRTDFKFIDLEYIGSRECKPENLEFQWAQSTVPISISGSVTEQSILTIGALPFLFGATTFSYRNLSSLKLSDSFRLRDRTTGITHSIWNGGLIDASTRFALEIPGVATSSLLLRNFRIYLPLRDEVPAGVNHLHRISPGKKGKFEFIGRSVLSEISWAGSYKGSEPIASDRFLEVHSEIEGAQSGILEVETQGGSIASVLFPIDSGFSVLASGKLTCFPKSQVWKDSAFSLPQTNSTLIMLRHPVTGELWDELRYSSAGPGKNDTKNKIRRSGYQIIDSNGNRSWKDSDISDSIDRLPECPNTHASPGTSNLSPVRQE</sequence>
<feature type="compositionally biased region" description="Polar residues" evidence="1">
    <location>
        <begin position="711"/>
        <end position="726"/>
    </location>
</feature>
<dbReference type="NCBIfam" id="NF047473">
    <property type="entry name" value="lipo_LIC11755"/>
    <property type="match status" value="1"/>
</dbReference>